<dbReference type="Gene3D" id="4.10.940.10">
    <property type="entry name" value="Quinohemoprotein amine dehydrogenase, gamma subunit structural domain"/>
    <property type="match status" value="1"/>
</dbReference>
<evidence type="ECO:0000313" key="3">
    <source>
        <dbReference type="EMBL" id="GEK47508.1"/>
    </source>
</evidence>
<dbReference type="Pfam" id="PF08992">
    <property type="entry name" value="QH-AmDH_gamma"/>
    <property type="match status" value="1"/>
</dbReference>
<dbReference type="NCBIfam" id="NF037958">
    <property type="entry name" value="QH_gamma"/>
    <property type="match status" value="1"/>
</dbReference>
<dbReference type="SUPFAM" id="SSF69131">
    <property type="entry name" value="Quinohemoprotein amine dehydrogenase C chain"/>
    <property type="match status" value="1"/>
</dbReference>
<dbReference type="AlphaFoldDB" id="A0A510X7T5"/>
<protein>
    <recommendedName>
        <fullName evidence="2">Quinohemoprotein amine dehydrogenase gamma subunit structural domain-containing protein</fullName>
    </recommendedName>
</protein>
<dbReference type="InterPro" id="IPR047830">
    <property type="entry name" value="QHNDH_gamma"/>
</dbReference>
<sequence>MNHHSDNNKSMTQLGLAPLNRKAREMERAATPEALEEVQAMQTIAGCTSSFDPGWEVDPFGGVASLCQPMEADLYGCADPCWWPAQVPDTMNTYPDWGQGADRAEDDWRKLDSVYPGGEQ</sequence>
<evidence type="ECO:0000259" key="2">
    <source>
        <dbReference type="Pfam" id="PF08992"/>
    </source>
</evidence>
<dbReference type="InterPro" id="IPR015084">
    <property type="entry name" value="QH-AmDH_gsu_dom"/>
</dbReference>
<reference evidence="3 4" key="1">
    <citation type="submission" date="2019-07" db="EMBL/GenBank/DDBJ databases">
        <title>Whole genome shotgun sequence of Halomonas pacifica NBRC 102220.</title>
        <authorList>
            <person name="Hosoyama A."/>
            <person name="Uohara A."/>
            <person name="Ohji S."/>
            <person name="Ichikawa N."/>
        </authorList>
    </citation>
    <scope>NUCLEOTIDE SEQUENCE [LARGE SCALE GENOMIC DNA]</scope>
    <source>
        <strain evidence="3 4">NBRC 102220</strain>
    </source>
</reference>
<feature type="region of interest" description="Disordered" evidence="1">
    <location>
        <begin position="1"/>
        <end position="26"/>
    </location>
</feature>
<comment type="caution">
    <text evidence="3">The sequence shown here is derived from an EMBL/GenBank/DDBJ whole genome shotgun (WGS) entry which is preliminary data.</text>
</comment>
<dbReference type="RefSeq" id="WP_222593983.1">
    <property type="nucleotide sequence ID" value="NZ_BJUK01000017.1"/>
</dbReference>
<dbReference type="InterPro" id="IPR036487">
    <property type="entry name" value="QH-AmDH_gsu_sf"/>
</dbReference>
<proteinExistence type="predicted"/>
<keyword evidence="4" id="KW-1185">Reference proteome</keyword>
<feature type="domain" description="Quinohemoprotein amine dehydrogenase gamma subunit structural" evidence="2">
    <location>
        <begin position="44"/>
        <end position="116"/>
    </location>
</feature>
<name>A0A510X7T5_9GAMM</name>
<organism evidence="3 4">
    <name type="scientific">Bisbaumannia pacifica</name>
    <dbReference type="NCBI Taxonomy" id="77098"/>
    <lineage>
        <taxon>Bacteria</taxon>
        <taxon>Pseudomonadati</taxon>
        <taxon>Pseudomonadota</taxon>
        <taxon>Gammaproteobacteria</taxon>
        <taxon>Oceanospirillales</taxon>
        <taxon>Halomonadaceae</taxon>
        <taxon>Bisbaumannia</taxon>
    </lineage>
</organism>
<dbReference type="Proteomes" id="UP000321275">
    <property type="component" value="Unassembled WGS sequence"/>
</dbReference>
<evidence type="ECO:0000256" key="1">
    <source>
        <dbReference type="SAM" id="MobiDB-lite"/>
    </source>
</evidence>
<evidence type="ECO:0000313" key="4">
    <source>
        <dbReference type="Proteomes" id="UP000321275"/>
    </source>
</evidence>
<accession>A0A510X7T5</accession>
<gene>
    <name evidence="3" type="ORF">HPA02_17910</name>
</gene>
<dbReference type="GO" id="GO:0016638">
    <property type="term" value="F:oxidoreductase activity, acting on the CH-NH2 group of donors"/>
    <property type="evidence" value="ECO:0007669"/>
    <property type="project" value="InterPro"/>
</dbReference>
<dbReference type="EMBL" id="BJUK01000017">
    <property type="protein sequence ID" value="GEK47508.1"/>
    <property type="molecule type" value="Genomic_DNA"/>
</dbReference>